<protein>
    <recommendedName>
        <fullName evidence="1">Helix-turn-helix domain-containing protein</fullName>
    </recommendedName>
</protein>
<keyword evidence="3" id="KW-1185">Reference proteome</keyword>
<dbReference type="Proteomes" id="UP001501207">
    <property type="component" value="Unassembled WGS sequence"/>
</dbReference>
<dbReference type="Pfam" id="PF12728">
    <property type="entry name" value="HTH_17"/>
    <property type="match status" value="1"/>
</dbReference>
<gene>
    <name evidence="2" type="ORF">GCM10023143_10930</name>
</gene>
<dbReference type="InterPro" id="IPR041657">
    <property type="entry name" value="HTH_17"/>
</dbReference>
<reference evidence="3" key="1">
    <citation type="journal article" date="2019" name="Int. J. Syst. Evol. Microbiol.">
        <title>The Global Catalogue of Microorganisms (GCM) 10K type strain sequencing project: providing services to taxonomists for standard genome sequencing and annotation.</title>
        <authorList>
            <consortium name="The Broad Institute Genomics Platform"/>
            <consortium name="The Broad Institute Genome Sequencing Center for Infectious Disease"/>
            <person name="Wu L."/>
            <person name="Ma J."/>
        </authorList>
    </citation>
    <scope>NUCLEOTIDE SEQUENCE [LARGE SCALE GENOMIC DNA]</scope>
    <source>
        <strain evidence="3">JCM 17664</strain>
    </source>
</reference>
<name>A0ABP8FK11_9BACT</name>
<dbReference type="NCBIfam" id="TIGR01764">
    <property type="entry name" value="excise"/>
    <property type="match status" value="1"/>
</dbReference>
<sequence>MDTIVERTTREEQRIAKSSIGKLKKNSGKLKHTRGFVEIKFLQSSESVKIPQKALYLLSVIVNNMAEGKSMVLMPSDTILSTQAAADYLNISRPYLVKLLERGEIPFIKAGTHRRIELNDLLAYQKKLKVNRGKQLDFLTKQAQDLNLGYS</sequence>
<organism evidence="2 3">
    <name type="scientific">Compostibacter hankyongensis</name>
    <dbReference type="NCBI Taxonomy" id="1007089"/>
    <lineage>
        <taxon>Bacteria</taxon>
        <taxon>Pseudomonadati</taxon>
        <taxon>Bacteroidota</taxon>
        <taxon>Chitinophagia</taxon>
        <taxon>Chitinophagales</taxon>
        <taxon>Chitinophagaceae</taxon>
        <taxon>Compostibacter</taxon>
    </lineage>
</organism>
<evidence type="ECO:0000313" key="2">
    <source>
        <dbReference type="EMBL" id="GAA4305583.1"/>
    </source>
</evidence>
<proteinExistence type="predicted"/>
<feature type="domain" description="Helix-turn-helix" evidence="1">
    <location>
        <begin position="80"/>
        <end position="127"/>
    </location>
</feature>
<accession>A0ABP8FK11</accession>
<evidence type="ECO:0000259" key="1">
    <source>
        <dbReference type="Pfam" id="PF12728"/>
    </source>
</evidence>
<dbReference type="EMBL" id="BAABFN010000002">
    <property type="protein sequence ID" value="GAA4305583.1"/>
    <property type="molecule type" value="Genomic_DNA"/>
</dbReference>
<comment type="caution">
    <text evidence="2">The sequence shown here is derived from an EMBL/GenBank/DDBJ whole genome shotgun (WGS) entry which is preliminary data.</text>
</comment>
<dbReference type="InterPro" id="IPR010093">
    <property type="entry name" value="SinI_DNA-bd"/>
</dbReference>
<evidence type="ECO:0000313" key="3">
    <source>
        <dbReference type="Proteomes" id="UP001501207"/>
    </source>
</evidence>
<dbReference type="RefSeq" id="WP_344976708.1">
    <property type="nucleotide sequence ID" value="NZ_BAABFN010000002.1"/>
</dbReference>